<dbReference type="AlphaFoldDB" id="A0A1Y2AYI6"/>
<dbReference type="PROSITE" id="PS50089">
    <property type="entry name" value="ZF_RING_2"/>
    <property type="match status" value="1"/>
</dbReference>
<evidence type="ECO:0000313" key="14">
    <source>
        <dbReference type="Proteomes" id="UP000193986"/>
    </source>
</evidence>
<feature type="coiled-coil region" evidence="10">
    <location>
        <begin position="519"/>
        <end position="587"/>
    </location>
</feature>
<evidence type="ECO:0000256" key="2">
    <source>
        <dbReference type="ARBA" id="ARBA00012483"/>
    </source>
</evidence>
<sequence>MPRKQAVDDAIYLDEAEGFLLEHALFSPPRTWPPLHADQPQSARLAASRKKMDWDDEVAQHPDEPIILPPKREDEDANKERCVICLMALRDRTIVGVCGHEFCFECIGVWANQSRRCPLCSADMAPFLLHELDNAVPTKFYLPPLPQRKLPSLSFAGSSRLRIPQEAEQAKEEPDELDLQVERRRSIYQHELYAKHVGSNTLTKFRPNPTPRQLSEDPSLVQRATAFLRRELRVWTLTDVEFLTNHILALLKAVDIRSDPAVRLLSEYLDNPDGPNYPRGAEHFAHELYSFLRSPYKELRKWDEVAQYDPIPLPRSRSRSPSHSRSPSPARNVSRSPSVESRSSRGALRRNWNRRDTFIPPTSPTSRRWDEPDTWLDPDYEAWIEEEKRRESERLARKRRPSMPVRPKRPVELLPSPPEAPLAMDVVVDPLELPEAAPSLSIRGAAKVEPASRLKLVERLARAKAEAETNPIPPLPHSISDPSVSTIGTVLKSSGVRAIVQARLRLRQKLASEKQVFVYNQNETKAQELRRRLLEARARREAEETDAVLRKLDRADRAREIRRRLMVEKMMAAETEVERRQRELKEKLMGERKAKALREKLMQKKRSGMIALEAAATPA</sequence>
<dbReference type="SMART" id="SM00184">
    <property type="entry name" value="RING"/>
    <property type="match status" value="1"/>
</dbReference>
<evidence type="ECO:0000256" key="5">
    <source>
        <dbReference type="ARBA" id="ARBA00022771"/>
    </source>
</evidence>
<dbReference type="PANTHER" id="PTHR46077">
    <property type="entry name" value="E3 UBIQUITIN-PROTEIN LIGASE TOPORS"/>
    <property type="match status" value="1"/>
</dbReference>
<keyword evidence="4" id="KW-0479">Metal-binding</keyword>
<keyword evidence="14" id="KW-1185">Reference proteome</keyword>
<protein>
    <recommendedName>
        <fullName evidence="2">RING-type E3 ubiquitin transferase</fullName>
        <ecNumber evidence="2">2.3.2.27</ecNumber>
    </recommendedName>
</protein>
<dbReference type="InterPro" id="IPR001841">
    <property type="entry name" value="Znf_RING"/>
</dbReference>
<evidence type="ECO:0000256" key="9">
    <source>
        <dbReference type="PROSITE-ProRule" id="PRU00175"/>
    </source>
</evidence>
<evidence type="ECO:0000256" key="8">
    <source>
        <dbReference type="ARBA" id="ARBA00023163"/>
    </source>
</evidence>
<dbReference type="SUPFAM" id="SSF57850">
    <property type="entry name" value="RING/U-box"/>
    <property type="match status" value="1"/>
</dbReference>
<dbReference type="Gene3D" id="3.30.40.10">
    <property type="entry name" value="Zinc/RING finger domain, C3HC4 (zinc finger)"/>
    <property type="match status" value="1"/>
</dbReference>
<dbReference type="EMBL" id="MCFC01000037">
    <property type="protein sequence ID" value="ORY27653.1"/>
    <property type="molecule type" value="Genomic_DNA"/>
</dbReference>
<dbReference type="GO" id="GO:0061630">
    <property type="term" value="F:ubiquitin protein ligase activity"/>
    <property type="evidence" value="ECO:0007669"/>
    <property type="project" value="UniProtKB-EC"/>
</dbReference>
<evidence type="ECO:0000259" key="12">
    <source>
        <dbReference type="PROSITE" id="PS50089"/>
    </source>
</evidence>
<dbReference type="InterPro" id="IPR013083">
    <property type="entry name" value="Znf_RING/FYVE/PHD"/>
</dbReference>
<keyword evidence="5 9" id="KW-0863">Zinc-finger</keyword>
<reference evidence="13 14" key="1">
    <citation type="submission" date="2016-07" db="EMBL/GenBank/DDBJ databases">
        <title>Pervasive Adenine N6-methylation of Active Genes in Fungi.</title>
        <authorList>
            <consortium name="DOE Joint Genome Institute"/>
            <person name="Mondo S.J."/>
            <person name="Dannebaum R.O."/>
            <person name="Kuo R.C."/>
            <person name="Labutti K."/>
            <person name="Haridas S."/>
            <person name="Kuo A."/>
            <person name="Salamov A."/>
            <person name="Ahrendt S.R."/>
            <person name="Lipzen A."/>
            <person name="Sullivan W."/>
            <person name="Andreopoulos W.B."/>
            <person name="Clum A."/>
            <person name="Lindquist E."/>
            <person name="Daum C."/>
            <person name="Ramamoorthy G.K."/>
            <person name="Gryganskyi A."/>
            <person name="Culley D."/>
            <person name="Magnuson J.K."/>
            <person name="James T.Y."/>
            <person name="O'Malley M.A."/>
            <person name="Stajich J.E."/>
            <person name="Spatafora J.W."/>
            <person name="Visel A."/>
            <person name="Grigoriev I.V."/>
        </authorList>
    </citation>
    <scope>NUCLEOTIDE SEQUENCE [LARGE SCALE GENOMIC DNA]</scope>
    <source>
        <strain evidence="13 14">68-887.2</strain>
    </source>
</reference>
<organism evidence="13 14">
    <name type="scientific">Naematelia encephala</name>
    <dbReference type="NCBI Taxonomy" id="71784"/>
    <lineage>
        <taxon>Eukaryota</taxon>
        <taxon>Fungi</taxon>
        <taxon>Dikarya</taxon>
        <taxon>Basidiomycota</taxon>
        <taxon>Agaricomycotina</taxon>
        <taxon>Tremellomycetes</taxon>
        <taxon>Tremellales</taxon>
        <taxon>Naemateliaceae</taxon>
        <taxon>Naematelia</taxon>
    </lineage>
</organism>
<evidence type="ECO:0000256" key="10">
    <source>
        <dbReference type="SAM" id="Coils"/>
    </source>
</evidence>
<name>A0A1Y2AYI6_9TREE</name>
<dbReference type="PROSITE" id="PS00518">
    <property type="entry name" value="ZF_RING_1"/>
    <property type="match status" value="1"/>
</dbReference>
<feature type="region of interest" description="Disordered" evidence="11">
    <location>
        <begin position="311"/>
        <end position="371"/>
    </location>
</feature>
<evidence type="ECO:0000256" key="11">
    <source>
        <dbReference type="SAM" id="MobiDB-lite"/>
    </source>
</evidence>
<accession>A0A1Y2AYI6</accession>
<dbReference type="PANTHER" id="PTHR46077:SF1">
    <property type="entry name" value="TOP1 BINDING ARGININE_SERINE RICH PROTEIN, E3 UBIQUITIN LIGASE"/>
    <property type="match status" value="1"/>
</dbReference>
<evidence type="ECO:0000256" key="7">
    <source>
        <dbReference type="ARBA" id="ARBA00023015"/>
    </source>
</evidence>
<feature type="domain" description="RING-type" evidence="12">
    <location>
        <begin position="82"/>
        <end position="121"/>
    </location>
</feature>
<dbReference type="GO" id="GO:0006513">
    <property type="term" value="P:protein monoubiquitination"/>
    <property type="evidence" value="ECO:0007669"/>
    <property type="project" value="TreeGrafter"/>
</dbReference>
<evidence type="ECO:0000256" key="4">
    <source>
        <dbReference type="ARBA" id="ARBA00022723"/>
    </source>
</evidence>
<keyword evidence="10" id="KW-0175">Coiled coil</keyword>
<keyword evidence="6" id="KW-0862">Zinc</keyword>
<dbReference type="EC" id="2.3.2.27" evidence="2"/>
<dbReference type="InParanoid" id="A0A1Y2AYI6"/>
<dbReference type="Proteomes" id="UP000193986">
    <property type="component" value="Unassembled WGS sequence"/>
</dbReference>
<keyword evidence="7" id="KW-0805">Transcription regulation</keyword>
<evidence type="ECO:0000256" key="6">
    <source>
        <dbReference type="ARBA" id="ARBA00022833"/>
    </source>
</evidence>
<proteinExistence type="predicted"/>
<feature type="compositionally biased region" description="Low complexity" evidence="11">
    <location>
        <begin position="323"/>
        <end position="345"/>
    </location>
</feature>
<gene>
    <name evidence="13" type="ORF">BCR39DRAFT_594419</name>
</gene>
<keyword evidence="3" id="KW-0808">Transferase</keyword>
<dbReference type="GO" id="GO:0008270">
    <property type="term" value="F:zinc ion binding"/>
    <property type="evidence" value="ECO:0007669"/>
    <property type="project" value="UniProtKB-KW"/>
</dbReference>
<dbReference type="GO" id="GO:0000209">
    <property type="term" value="P:protein polyubiquitination"/>
    <property type="evidence" value="ECO:0007669"/>
    <property type="project" value="TreeGrafter"/>
</dbReference>
<evidence type="ECO:0000256" key="3">
    <source>
        <dbReference type="ARBA" id="ARBA00022679"/>
    </source>
</evidence>
<dbReference type="OrthoDB" id="21204at2759"/>
<feature type="region of interest" description="Disordered" evidence="11">
    <location>
        <begin position="387"/>
        <end position="417"/>
    </location>
</feature>
<dbReference type="STRING" id="71784.A0A1Y2AYI6"/>
<comment type="catalytic activity">
    <reaction evidence="1">
        <text>S-ubiquitinyl-[E2 ubiquitin-conjugating enzyme]-L-cysteine + [acceptor protein]-L-lysine = [E2 ubiquitin-conjugating enzyme]-L-cysteine + N(6)-ubiquitinyl-[acceptor protein]-L-lysine.</text>
        <dbReference type="EC" id="2.3.2.27"/>
    </reaction>
</comment>
<dbReference type="Pfam" id="PF13639">
    <property type="entry name" value="zf-RING_2"/>
    <property type="match status" value="1"/>
</dbReference>
<dbReference type="InterPro" id="IPR017907">
    <property type="entry name" value="Znf_RING_CS"/>
</dbReference>
<evidence type="ECO:0000256" key="1">
    <source>
        <dbReference type="ARBA" id="ARBA00000900"/>
    </source>
</evidence>
<keyword evidence="8" id="KW-0804">Transcription</keyword>
<comment type="caution">
    <text evidence="13">The sequence shown here is derived from an EMBL/GenBank/DDBJ whole genome shotgun (WGS) entry which is preliminary data.</text>
</comment>
<evidence type="ECO:0000313" key="13">
    <source>
        <dbReference type="EMBL" id="ORY27653.1"/>
    </source>
</evidence>